<dbReference type="SMART" id="SM00829">
    <property type="entry name" value="PKS_ER"/>
    <property type="match status" value="1"/>
</dbReference>
<dbReference type="InterPro" id="IPR013154">
    <property type="entry name" value="ADH-like_N"/>
</dbReference>
<dbReference type="STRING" id="1029756.W911_09665"/>
<reference evidence="4 5" key="1">
    <citation type="journal article" date="2014" name="Genome Announc.">
        <title>Complete Genome Sequence of Hyphomicrobium nitrativorans Strain NL23, a Denitrifying Bacterium Isolated from Biofilm of a Methanol-Fed Denitrification System Treating Seawater at the Montreal Biodome.</title>
        <authorList>
            <person name="Martineau C."/>
            <person name="Villeneuve C."/>
            <person name="Mauffrey F."/>
            <person name="Villemur R."/>
        </authorList>
    </citation>
    <scope>NUCLEOTIDE SEQUENCE [LARGE SCALE GENOMIC DNA]</scope>
    <source>
        <strain evidence="4">NL23</strain>
    </source>
</reference>
<dbReference type="NCBIfam" id="TIGR02824">
    <property type="entry name" value="quinone_pig3"/>
    <property type="match status" value="1"/>
</dbReference>
<keyword evidence="2" id="KW-0560">Oxidoreductase</keyword>
<dbReference type="PANTHER" id="PTHR48106:SF8">
    <property type="entry name" value="OS02G0805600 PROTEIN"/>
    <property type="match status" value="1"/>
</dbReference>
<evidence type="ECO:0000256" key="1">
    <source>
        <dbReference type="ARBA" id="ARBA00022857"/>
    </source>
</evidence>
<dbReference type="HOGENOM" id="CLU_026673_3_4_5"/>
<dbReference type="OrthoDB" id="9780520at2"/>
<sequence>MPTLPETMTAIAIQGKGGPEVLVAEERALPEPGPGQVLIRVAAAGVNRPDVLQRKGLYPAPKGHSELPGLEVAGTVAAAGEGVTRFQAGDRVMALLNGGGYATFALAEEAATLPIPEGVSDAEAAAIPETFFTVWHNVFERGALKAGEWLLVHGGSSGIGVTAIQLATQLGAKVIVTAGSQEKCEACLELGALRAVNYTNEDFVEVVKAETAGRGVDVILDMVGGDYVDRNIRSLGDDGRLVYIGFQSGSKVTVDLMRVMLKRLTLTGSTLRIRPTEVKGAIARAIETHVLPLVASGNVRVVIDSTFPLREAAAAHARMETSQHIGKIVLTVD</sequence>
<evidence type="ECO:0000256" key="2">
    <source>
        <dbReference type="ARBA" id="ARBA00023002"/>
    </source>
</evidence>
<dbReference type="PANTHER" id="PTHR48106">
    <property type="entry name" value="QUINONE OXIDOREDUCTASE PIG3-RELATED"/>
    <property type="match status" value="1"/>
</dbReference>
<dbReference type="Pfam" id="PF00107">
    <property type="entry name" value="ADH_zinc_N"/>
    <property type="match status" value="1"/>
</dbReference>
<feature type="domain" description="Enoyl reductase (ER)" evidence="3">
    <location>
        <begin position="17"/>
        <end position="330"/>
    </location>
</feature>
<dbReference type="GO" id="GO:0070402">
    <property type="term" value="F:NADPH binding"/>
    <property type="evidence" value="ECO:0007669"/>
    <property type="project" value="TreeGrafter"/>
</dbReference>
<name>V5SCH7_9HYPH</name>
<organism evidence="4 5">
    <name type="scientific">Hyphomicrobium nitrativorans NL23</name>
    <dbReference type="NCBI Taxonomy" id="1029756"/>
    <lineage>
        <taxon>Bacteria</taxon>
        <taxon>Pseudomonadati</taxon>
        <taxon>Pseudomonadota</taxon>
        <taxon>Alphaproteobacteria</taxon>
        <taxon>Hyphomicrobiales</taxon>
        <taxon>Hyphomicrobiaceae</taxon>
        <taxon>Hyphomicrobium</taxon>
    </lineage>
</organism>
<accession>V5SCH7</accession>
<proteinExistence type="predicted"/>
<dbReference type="SUPFAM" id="SSF51735">
    <property type="entry name" value="NAD(P)-binding Rossmann-fold domains"/>
    <property type="match status" value="1"/>
</dbReference>
<dbReference type="InterPro" id="IPR014189">
    <property type="entry name" value="Quinone_OxRdtase_PIG3"/>
</dbReference>
<keyword evidence="5" id="KW-1185">Reference proteome</keyword>
<dbReference type="GO" id="GO:0016651">
    <property type="term" value="F:oxidoreductase activity, acting on NAD(P)H"/>
    <property type="evidence" value="ECO:0007669"/>
    <property type="project" value="TreeGrafter"/>
</dbReference>
<dbReference type="AlphaFoldDB" id="V5SCH7"/>
<dbReference type="Gene3D" id="3.90.180.10">
    <property type="entry name" value="Medium-chain alcohol dehydrogenases, catalytic domain"/>
    <property type="match status" value="1"/>
</dbReference>
<evidence type="ECO:0000259" key="3">
    <source>
        <dbReference type="SMART" id="SM00829"/>
    </source>
</evidence>
<dbReference type="InterPro" id="IPR036291">
    <property type="entry name" value="NAD(P)-bd_dom_sf"/>
</dbReference>
<dbReference type="EMBL" id="CP006912">
    <property type="protein sequence ID" value="AHB48596.1"/>
    <property type="molecule type" value="Genomic_DNA"/>
</dbReference>
<protein>
    <submittedName>
        <fullName evidence="4">NAD(P)H quinone oxidoreductase</fullName>
    </submittedName>
</protein>
<dbReference type="Pfam" id="PF08240">
    <property type="entry name" value="ADH_N"/>
    <property type="match status" value="1"/>
</dbReference>
<evidence type="ECO:0000313" key="4">
    <source>
        <dbReference type="EMBL" id="AHB48596.1"/>
    </source>
</evidence>
<dbReference type="SUPFAM" id="SSF50129">
    <property type="entry name" value="GroES-like"/>
    <property type="match status" value="1"/>
</dbReference>
<evidence type="ECO:0000313" key="5">
    <source>
        <dbReference type="Proteomes" id="UP000018542"/>
    </source>
</evidence>
<keyword evidence="1" id="KW-0521">NADP</keyword>
<dbReference type="InterPro" id="IPR013149">
    <property type="entry name" value="ADH-like_C"/>
</dbReference>
<dbReference type="Gene3D" id="3.40.50.720">
    <property type="entry name" value="NAD(P)-binding Rossmann-like Domain"/>
    <property type="match status" value="1"/>
</dbReference>
<dbReference type="InterPro" id="IPR020843">
    <property type="entry name" value="ER"/>
</dbReference>
<dbReference type="Proteomes" id="UP000018542">
    <property type="component" value="Chromosome"/>
</dbReference>
<dbReference type="RefSeq" id="WP_023787295.1">
    <property type="nucleotide sequence ID" value="NC_022997.1"/>
</dbReference>
<dbReference type="InterPro" id="IPR011032">
    <property type="entry name" value="GroES-like_sf"/>
</dbReference>
<dbReference type="CDD" id="cd05276">
    <property type="entry name" value="p53_inducible_oxidoreductase"/>
    <property type="match status" value="1"/>
</dbReference>
<dbReference type="KEGG" id="hni:W911_09665"/>
<dbReference type="PATRIC" id="fig|1029756.8.peg.2011"/>
<gene>
    <name evidence="4" type="ORF">W911_09665</name>
</gene>